<dbReference type="AlphaFoldDB" id="A0A8B4I2Z4"/>
<dbReference type="GeneID" id="61636877"/>
<gene>
    <name evidence="1" type="ORF">NCTC10038_00878</name>
</gene>
<reference evidence="1 2" key="1">
    <citation type="submission" date="2018-06" db="EMBL/GenBank/DDBJ databases">
        <authorList>
            <consortium name="Pathogen Informatics"/>
            <person name="Doyle S."/>
        </authorList>
    </citation>
    <scope>NUCLEOTIDE SEQUENCE [LARGE SCALE GENOMIC DNA]</scope>
    <source>
        <strain evidence="1 2">NCTC10038</strain>
    </source>
</reference>
<accession>A0A8B4I2Z4</accession>
<proteinExistence type="predicted"/>
<dbReference type="EMBL" id="LS483372">
    <property type="protein sequence ID" value="SQF89496.1"/>
    <property type="molecule type" value="Genomic_DNA"/>
</dbReference>
<dbReference type="RefSeq" id="WP_084375881.1">
    <property type="nucleotide sequence ID" value="NZ_CBCRXZ010000048.1"/>
</dbReference>
<dbReference type="SUPFAM" id="SSF52172">
    <property type="entry name" value="CheY-like"/>
    <property type="match status" value="1"/>
</dbReference>
<protein>
    <submittedName>
        <fullName evidence="1">Response regulator receiver protein</fullName>
    </submittedName>
</protein>
<organism evidence="1 2">
    <name type="scientific">Pseudomonas fluorescens</name>
    <dbReference type="NCBI Taxonomy" id="294"/>
    <lineage>
        <taxon>Bacteria</taxon>
        <taxon>Pseudomonadati</taxon>
        <taxon>Pseudomonadota</taxon>
        <taxon>Gammaproteobacteria</taxon>
        <taxon>Pseudomonadales</taxon>
        <taxon>Pseudomonadaceae</taxon>
        <taxon>Pseudomonas</taxon>
    </lineage>
</organism>
<sequence length="145" mass="16415">MIDKTLRILIADEHHSQLLHIEKLLNGLGYFRVAPVRTFDELVQLTSTPNELFNLVIVNKALALPYGVDIAEFCRTQTQIQHALFYENQTTMLELSLECHDQLVHASLADVLDASSLNTLMYIIDPPAQRPRLKLLLQPHGALSM</sequence>
<evidence type="ECO:0000313" key="2">
    <source>
        <dbReference type="Proteomes" id="UP000248640"/>
    </source>
</evidence>
<name>A0A8B4I2Z4_PSEFL</name>
<dbReference type="Proteomes" id="UP000248640">
    <property type="component" value="Chromosome 1"/>
</dbReference>
<evidence type="ECO:0000313" key="1">
    <source>
        <dbReference type="EMBL" id="SQF89496.1"/>
    </source>
</evidence>
<dbReference type="InterPro" id="IPR011006">
    <property type="entry name" value="CheY-like_superfamily"/>
</dbReference>